<sequence length="228" mass="25263">MIKCNNLIKRYGKEEVVSNLSFEVKEGEVFGLLGANGAGKTTTIKMILGLTNITKGDIYIKDNVTVGYSPETPYFHPFLSGYEVMKFFAKLQKLPSKSIKEEIETLLEKVGLGEDQHKKVKGYSKGMKQRLAVAQALLGDPELLILDEPAAGLDALGRIEMLGLIDSLKKEGKTILLNSHILNDVERVADRVIILSKGKMIEEVDVHKLSKNGEEKLEERFIKSIGGM</sequence>
<dbReference type="InterPro" id="IPR017871">
    <property type="entry name" value="ABC_transporter-like_CS"/>
</dbReference>
<dbReference type="InterPro" id="IPR003593">
    <property type="entry name" value="AAA+_ATPase"/>
</dbReference>
<reference evidence="6" key="1">
    <citation type="submission" date="2019-12" db="EMBL/GenBank/DDBJ databases">
        <title>Clostridiaceae gen. nov. sp. nov., isolated from sediment in Xinjiang, China.</title>
        <authorList>
            <person name="Zhang R."/>
        </authorList>
    </citation>
    <scope>NUCLEOTIDE SEQUENCE</scope>
    <source>
        <strain evidence="6">D2Q-11</strain>
    </source>
</reference>
<evidence type="ECO:0000259" key="5">
    <source>
        <dbReference type="PROSITE" id="PS50893"/>
    </source>
</evidence>
<dbReference type="RefSeq" id="WP_203366320.1">
    <property type="nucleotide sequence ID" value="NZ_WSFT01000031.1"/>
</dbReference>
<dbReference type="PROSITE" id="PS00211">
    <property type="entry name" value="ABC_TRANSPORTER_1"/>
    <property type="match status" value="1"/>
</dbReference>
<dbReference type="InterPro" id="IPR003439">
    <property type="entry name" value="ABC_transporter-like_ATP-bd"/>
</dbReference>
<keyword evidence="3" id="KW-0547">Nucleotide-binding</keyword>
<comment type="caution">
    <text evidence="6">The sequence shown here is derived from an EMBL/GenBank/DDBJ whole genome shotgun (WGS) entry which is preliminary data.</text>
</comment>
<dbReference type="PANTHER" id="PTHR43335:SF4">
    <property type="entry name" value="ABC TRANSPORTER, ATP-BINDING PROTEIN"/>
    <property type="match status" value="1"/>
</dbReference>
<dbReference type="PROSITE" id="PS50893">
    <property type="entry name" value="ABC_TRANSPORTER_2"/>
    <property type="match status" value="1"/>
</dbReference>
<keyword evidence="7" id="KW-1185">Reference proteome</keyword>
<feature type="domain" description="ABC transporter" evidence="5">
    <location>
        <begin position="2"/>
        <end position="222"/>
    </location>
</feature>
<evidence type="ECO:0000313" key="6">
    <source>
        <dbReference type="EMBL" id="MBS4538399.1"/>
    </source>
</evidence>
<dbReference type="Gene3D" id="3.40.50.300">
    <property type="entry name" value="P-loop containing nucleotide triphosphate hydrolases"/>
    <property type="match status" value="1"/>
</dbReference>
<name>A0A942UX32_9FIRM</name>
<dbReference type="Pfam" id="PF00005">
    <property type="entry name" value="ABC_tran"/>
    <property type="match status" value="1"/>
</dbReference>
<dbReference type="SUPFAM" id="SSF52540">
    <property type="entry name" value="P-loop containing nucleoside triphosphate hydrolases"/>
    <property type="match status" value="1"/>
</dbReference>
<comment type="similarity">
    <text evidence="1">Belongs to the ABC transporter superfamily.</text>
</comment>
<dbReference type="AlphaFoldDB" id="A0A942UX32"/>
<dbReference type="EMBL" id="WSFT01000031">
    <property type="protein sequence ID" value="MBS4538399.1"/>
    <property type="molecule type" value="Genomic_DNA"/>
</dbReference>
<keyword evidence="4 6" id="KW-0067">ATP-binding</keyword>
<gene>
    <name evidence="6" type="ORF">GOQ27_07975</name>
</gene>
<evidence type="ECO:0000256" key="4">
    <source>
        <dbReference type="ARBA" id="ARBA00022840"/>
    </source>
</evidence>
<proteinExistence type="inferred from homology"/>
<dbReference type="GO" id="GO:0016887">
    <property type="term" value="F:ATP hydrolysis activity"/>
    <property type="evidence" value="ECO:0007669"/>
    <property type="project" value="InterPro"/>
</dbReference>
<evidence type="ECO:0000313" key="7">
    <source>
        <dbReference type="Proteomes" id="UP000724672"/>
    </source>
</evidence>
<evidence type="ECO:0000256" key="3">
    <source>
        <dbReference type="ARBA" id="ARBA00022741"/>
    </source>
</evidence>
<dbReference type="PANTHER" id="PTHR43335">
    <property type="entry name" value="ABC TRANSPORTER, ATP-BINDING PROTEIN"/>
    <property type="match status" value="1"/>
</dbReference>
<dbReference type="InterPro" id="IPR027417">
    <property type="entry name" value="P-loop_NTPase"/>
</dbReference>
<dbReference type="Proteomes" id="UP000724672">
    <property type="component" value="Unassembled WGS sequence"/>
</dbReference>
<dbReference type="GO" id="GO:0005524">
    <property type="term" value="F:ATP binding"/>
    <property type="evidence" value="ECO:0007669"/>
    <property type="project" value="UniProtKB-KW"/>
</dbReference>
<evidence type="ECO:0000256" key="2">
    <source>
        <dbReference type="ARBA" id="ARBA00022448"/>
    </source>
</evidence>
<dbReference type="SMART" id="SM00382">
    <property type="entry name" value="AAA"/>
    <property type="match status" value="1"/>
</dbReference>
<accession>A0A942UX32</accession>
<protein>
    <submittedName>
        <fullName evidence="6">ABC transporter ATP-binding protein</fullName>
    </submittedName>
</protein>
<evidence type="ECO:0000256" key="1">
    <source>
        <dbReference type="ARBA" id="ARBA00005417"/>
    </source>
</evidence>
<keyword evidence="2" id="KW-0813">Transport</keyword>
<organism evidence="6 7">
    <name type="scientific">Anaeromonas frigoriresistens</name>
    <dbReference type="NCBI Taxonomy" id="2683708"/>
    <lineage>
        <taxon>Bacteria</taxon>
        <taxon>Bacillati</taxon>
        <taxon>Bacillota</taxon>
        <taxon>Tissierellia</taxon>
        <taxon>Tissierellales</taxon>
        <taxon>Thermohalobacteraceae</taxon>
        <taxon>Anaeromonas</taxon>
    </lineage>
</organism>